<dbReference type="PROSITE" id="PS50217">
    <property type="entry name" value="BZIP"/>
    <property type="match status" value="1"/>
</dbReference>
<comment type="subcellular location">
    <subcellularLocation>
        <location evidence="1">Nucleus</location>
    </subcellularLocation>
</comment>
<dbReference type="SUPFAM" id="SSF47454">
    <property type="entry name" value="A DNA-binding domain in eukaryotic transcription factors"/>
    <property type="match status" value="1"/>
</dbReference>
<gene>
    <name evidence="11" type="ORF">PYX00_006343</name>
</gene>
<dbReference type="GO" id="GO:0005634">
    <property type="term" value="C:nucleus"/>
    <property type="evidence" value="ECO:0007669"/>
    <property type="project" value="UniProtKB-SubCell"/>
</dbReference>
<evidence type="ECO:0000313" key="11">
    <source>
        <dbReference type="EMBL" id="KAL0273734.1"/>
    </source>
</evidence>
<dbReference type="CDD" id="cd14718">
    <property type="entry name" value="bZIP_Maf_large"/>
    <property type="match status" value="1"/>
</dbReference>
<name>A0AAW2HV05_9NEOP</name>
<feature type="coiled-coil region" evidence="8">
    <location>
        <begin position="340"/>
        <end position="388"/>
    </location>
</feature>
<dbReference type="InterPro" id="IPR004826">
    <property type="entry name" value="bZIP_Maf"/>
</dbReference>
<comment type="caution">
    <text evidence="11">The sequence shown here is derived from an EMBL/GenBank/DDBJ whole genome shotgun (WGS) entry which is preliminary data.</text>
</comment>
<evidence type="ECO:0000256" key="5">
    <source>
        <dbReference type="ARBA" id="ARBA00023125"/>
    </source>
</evidence>
<dbReference type="Gene3D" id="1.20.5.170">
    <property type="match status" value="1"/>
</dbReference>
<keyword evidence="8" id="KW-0175">Coiled coil</keyword>
<dbReference type="InterPro" id="IPR024874">
    <property type="entry name" value="Transcription_factor_Maf_fam"/>
</dbReference>
<dbReference type="SUPFAM" id="SSF57959">
    <property type="entry name" value="Leucine zipper domain"/>
    <property type="match status" value="1"/>
</dbReference>
<evidence type="ECO:0000256" key="4">
    <source>
        <dbReference type="ARBA" id="ARBA00023015"/>
    </source>
</evidence>
<dbReference type="GO" id="GO:0000978">
    <property type="term" value="F:RNA polymerase II cis-regulatory region sequence-specific DNA binding"/>
    <property type="evidence" value="ECO:0007669"/>
    <property type="project" value="TreeGrafter"/>
</dbReference>
<evidence type="ECO:0000256" key="2">
    <source>
        <dbReference type="ARBA" id="ARBA00008500"/>
    </source>
</evidence>
<keyword evidence="4" id="KW-0805">Transcription regulation</keyword>
<organism evidence="11">
    <name type="scientific">Menopon gallinae</name>
    <name type="common">poultry shaft louse</name>
    <dbReference type="NCBI Taxonomy" id="328185"/>
    <lineage>
        <taxon>Eukaryota</taxon>
        <taxon>Metazoa</taxon>
        <taxon>Ecdysozoa</taxon>
        <taxon>Arthropoda</taxon>
        <taxon>Hexapoda</taxon>
        <taxon>Insecta</taxon>
        <taxon>Pterygota</taxon>
        <taxon>Neoptera</taxon>
        <taxon>Paraneoptera</taxon>
        <taxon>Psocodea</taxon>
        <taxon>Troctomorpha</taxon>
        <taxon>Phthiraptera</taxon>
        <taxon>Amblycera</taxon>
        <taxon>Menoponidae</taxon>
        <taxon>Menopon</taxon>
    </lineage>
</organism>
<dbReference type="InterPro" id="IPR008917">
    <property type="entry name" value="TF_DNA-bd_sf"/>
</dbReference>
<accession>A0AAW2HV05</accession>
<protein>
    <recommendedName>
        <fullName evidence="10">BZIP domain-containing protein</fullName>
    </recommendedName>
</protein>
<dbReference type="PANTHER" id="PTHR10129">
    <property type="entry name" value="TRANSCRIPTION FACTOR MAF"/>
    <property type="match status" value="1"/>
</dbReference>
<evidence type="ECO:0000256" key="3">
    <source>
        <dbReference type="ARBA" id="ARBA00022491"/>
    </source>
</evidence>
<evidence type="ECO:0000256" key="1">
    <source>
        <dbReference type="ARBA" id="ARBA00004123"/>
    </source>
</evidence>
<sequence>MEAKSNLAQEYLQDFDLHHLEVTKREVGTELCRGQSDRGSDPNNNEDSAPIVQRLPSIHSTNGTILMPPHNSPSNHHQILTPPIHNGEEHLFPHNGPQLLNGIHHPHHHHHGLGLYQSHSPNSRPDMIAYHPDTPGAPGTPPDTPPSSTSPASPLHYGMDSHPQPPAGNLHCLTKSDIDDNVVWNQILHRHGSEPLDLRPNCNGESEMAWSLVPPHGSVISGSKRIHPSDYDGPVIHPGRQMRNCDYQDMDPMSPATPRSVMGLAKSLTVNPAMTPRYPDLPMGPESLDDDTLMSLSVRELNKRLHGYPREEITRLKQRRRTLKNRGYAHICRSKRMQQKHDLESANAMLKAEVQRLKAENQRLTQNLERANQEVGLYRQRYEIIARESSEDFQRRAGAETLQNSGPNSPEMYL</sequence>
<comment type="similarity">
    <text evidence="2">Belongs to the bZIP family. Maf subfamily.</text>
</comment>
<evidence type="ECO:0000256" key="6">
    <source>
        <dbReference type="ARBA" id="ARBA00023163"/>
    </source>
</evidence>
<keyword evidence="7" id="KW-0539">Nucleus</keyword>
<proteinExistence type="inferred from homology"/>
<keyword evidence="3" id="KW-0678">Repressor</keyword>
<evidence type="ECO:0000256" key="7">
    <source>
        <dbReference type="ARBA" id="ARBA00023242"/>
    </source>
</evidence>
<dbReference type="PANTHER" id="PTHR10129:SF44">
    <property type="entry name" value="TRAFFIC JAM, ISOFORM C"/>
    <property type="match status" value="1"/>
</dbReference>
<dbReference type="GO" id="GO:0000981">
    <property type="term" value="F:DNA-binding transcription factor activity, RNA polymerase II-specific"/>
    <property type="evidence" value="ECO:0007669"/>
    <property type="project" value="TreeGrafter"/>
</dbReference>
<reference evidence="11" key="1">
    <citation type="journal article" date="2024" name="Gigascience">
        <title>Chromosome-level genome of the poultry shaft louse Menopon gallinae provides insight into the host-switching and adaptive evolution of parasitic lice.</title>
        <authorList>
            <person name="Xu Y."/>
            <person name="Ma L."/>
            <person name="Liu S."/>
            <person name="Liang Y."/>
            <person name="Liu Q."/>
            <person name="He Z."/>
            <person name="Tian L."/>
            <person name="Duan Y."/>
            <person name="Cai W."/>
            <person name="Li H."/>
            <person name="Song F."/>
        </authorList>
    </citation>
    <scope>NUCLEOTIDE SEQUENCE</scope>
    <source>
        <strain evidence="11">Cailab_2023a</strain>
    </source>
</reference>
<feature type="domain" description="BZIP" evidence="10">
    <location>
        <begin position="315"/>
        <end position="378"/>
    </location>
</feature>
<dbReference type="InterPro" id="IPR004827">
    <property type="entry name" value="bZIP"/>
</dbReference>
<evidence type="ECO:0000256" key="9">
    <source>
        <dbReference type="SAM" id="MobiDB-lite"/>
    </source>
</evidence>
<dbReference type="AlphaFoldDB" id="A0AAW2HV05"/>
<dbReference type="EMBL" id="JARGDH010000003">
    <property type="protein sequence ID" value="KAL0273734.1"/>
    <property type="molecule type" value="Genomic_DNA"/>
</dbReference>
<feature type="region of interest" description="Disordered" evidence="9">
    <location>
        <begin position="393"/>
        <end position="414"/>
    </location>
</feature>
<evidence type="ECO:0000259" key="10">
    <source>
        <dbReference type="PROSITE" id="PS50217"/>
    </source>
</evidence>
<dbReference type="InterPro" id="IPR046347">
    <property type="entry name" value="bZIP_sf"/>
</dbReference>
<evidence type="ECO:0000256" key="8">
    <source>
        <dbReference type="SAM" id="Coils"/>
    </source>
</evidence>
<dbReference type="FunFam" id="1.20.5.170:FF:000011">
    <property type="entry name" value="Transcription factor MafG, putative"/>
    <property type="match status" value="1"/>
</dbReference>
<keyword evidence="5" id="KW-0238">DNA-binding</keyword>
<feature type="region of interest" description="Disordered" evidence="9">
    <location>
        <begin position="28"/>
        <end position="165"/>
    </location>
</feature>
<keyword evidence="6" id="KW-0804">Transcription</keyword>
<dbReference type="Pfam" id="PF03131">
    <property type="entry name" value="bZIP_Maf"/>
    <property type="match status" value="1"/>
</dbReference>
<dbReference type="SMART" id="SM00338">
    <property type="entry name" value="BRLZ"/>
    <property type="match status" value="1"/>
</dbReference>